<gene>
    <name evidence="2" type="ORF">CKY47_24620</name>
</gene>
<evidence type="ECO:0000313" key="3">
    <source>
        <dbReference type="Proteomes" id="UP001225605"/>
    </source>
</evidence>
<sequence length="131" mass="13654">MDPRARADAALARARARGIHVVTPDNMTSPMDSSATQQIPRSMVDAVDPRMDPDSTMVLAAHVAAGRPAPPPTTPPPPPAAPPEPEQELRVAPGPVPTVQQVPVSRPSLSQRLSGGPSQPPPGMSRRLSGD</sequence>
<accession>A0ABU0X4Q2</accession>
<organism evidence="2 3">
    <name type="scientific">Saccharothrix yanglingensis</name>
    <dbReference type="NCBI Taxonomy" id="659496"/>
    <lineage>
        <taxon>Bacteria</taxon>
        <taxon>Bacillati</taxon>
        <taxon>Actinomycetota</taxon>
        <taxon>Actinomycetes</taxon>
        <taxon>Pseudonocardiales</taxon>
        <taxon>Pseudonocardiaceae</taxon>
        <taxon>Saccharothrix</taxon>
    </lineage>
</organism>
<feature type="compositionally biased region" description="Pro residues" evidence="1">
    <location>
        <begin position="68"/>
        <end position="84"/>
    </location>
</feature>
<name>A0ABU0X4Q2_9PSEU</name>
<feature type="compositionally biased region" description="Low complexity" evidence="1">
    <location>
        <begin position="91"/>
        <end position="117"/>
    </location>
</feature>
<evidence type="ECO:0000256" key="1">
    <source>
        <dbReference type="SAM" id="MobiDB-lite"/>
    </source>
</evidence>
<dbReference type="Proteomes" id="UP001225605">
    <property type="component" value="Unassembled WGS sequence"/>
</dbReference>
<protein>
    <submittedName>
        <fullName evidence="2">Uncharacterized protein</fullName>
    </submittedName>
</protein>
<keyword evidence="3" id="KW-1185">Reference proteome</keyword>
<proteinExistence type="predicted"/>
<dbReference type="EMBL" id="NSDM01000011">
    <property type="protein sequence ID" value="MDQ2587111.1"/>
    <property type="molecule type" value="Genomic_DNA"/>
</dbReference>
<comment type="caution">
    <text evidence="2">The sequence shown here is derived from an EMBL/GenBank/DDBJ whole genome shotgun (WGS) entry which is preliminary data.</text>
</comment>
<feature type="region of interest" description="Disordered" evidence="1">
    <location>
        <begin position="60"/>
        <end position="131"/>
    </location>
</feature>
<evidence type="ECO:0000313" key="2">
    <source>
        <dbReference type="EMBL" id="MDQ2587111.1"/>
    </source>
</evidence>
<dbReference type="RefSeq" id="WP_306748535.1">
    <property type="nucleotide sequence ID" value="NZ_NSDM01000011.1"/>
</dbReference>
<reference evidence="2 3" key="1">
    <citation type="submission" date="2017-06" db="EMBL/GenBank/DDBJ databases">
        <title>Cultured bacterium strain Saccharothrix yanglingensis Hhs.015.</title>
        <authorList>
            <person name="Xia Y."/>
        </authorList>
    </citation>
    <scope>NUCLEOTIDE SEQUENCE [LARGE SCALE GENOMIC DNA]</scope>
    <source>
        <strain evidence="2 3">Hhs.015</strain>
    </source>
</reference>